<dbReference type="Proteomes" id="UP000778797">
    <property type="component" value="Unassembled WGS sequence"/>
</dbReference>
<organism evidence="2 3">
    <name type="scientific">Winogradskyella immobilis</name>
    <dbReference type="NCBI Taxonomy" id="2816852"/>
    <lineage>
        <taxon>Bacteria</taxon>
        <taxon>Pseudomonadati</taxon>
        <taxon>Bacteroidota</taxon>
        <taxon>Flavobacteriia</taxon>
        <taxon>Flavobacteriales</taxon>
        <taxon>Flavobacteriaceae</taxon>
        <taxon>Winogradskyella</taxon>
    </lineage>
</organism>
<evidence type="ECO:0000313" key="2">
    <source>
        <dbReference type="EMBL" id="MCC1485400.1"/>
    </source>
</evidence>
<accession>A0ABS8EQL2</accession>
<comment type="caution">
    <text evidence="2">The sequence shown here is derived from an EMBL/GenBank/DDBJ whole genome shotgun (WGS) entry which is preliminary data.</text>
</comment>
<dbReference type="InterPro" id="IPR016032">
    <property type="entry name" value="Sig_transdc_resp-reg_C-effctor"/>
</dbReference>
<evidence type="ECO:0000313" key="3">
    <source>
        <dbReference type="Proteomes" id="UP000778797"/>
    </source>
</evidence>
<reference evidence="2" key="2">
    <citation type="submission" date="2021-10" db="EMBL/GenBank/DDBJ databases">
        <title>Genome of Winogradskyella sp. E313.</title>
        <authorList>
            <person name="Zhou Y."/>
        </authorList>
    </citation>
    <scope>NUCLEOTIDE SEQUENCE</scope>
    <source>
        <strain evidence="2">E313</strain>
    </source>
</reference>
<keyword evidence="3" id="KW-1185">Reference proteome</keyword>
<dbReference type="SUPFAM" id="SSF46894">
    <property type="entry name" value="C-terminal effector domain of the bipartite response regulators"/>
    <property type="match status" value="1"/>
</dbReference>
<protein>
    <recommendedName>
        <fullName evidence="1">HTH luxR-type domain-containing protein</fullName>
    </recommendedName>
</protein>
<dbReference type="InterPro" id="IPR000792">
    <property type="entry name" value="Tscrpt_reg_LuxR_C"/>
</dbReference>
<dbReference type="InterPro" id="IPR036388">
    <property type="entry name" value="WH-like_DNA-bd_sf"/>
</dbReference>
<sequence length="117" mass="13590">MKQKAKVLKQDADADPGYQMLIQTINFDLQDDNNWENFSRYFEEVHKKFNTKAQEQFPNITKNDLRLMALLKMNLSSKEIANILNISSDGIKKARQRLRKKMGLDSNQSLEATVINI</sequence>
<name>A0ABS8EQL2_9FLAO</name>
<gene>
    <name evidence="2" type="ORF">J1C55_12415</name>
</gene>
<reference evidence="2" key="1">
    <citation type="submission" date="2021-03" db="EMBL/GenBank/DDBJ databases">
        <authorList>
            <person name="Ping X."/>
        </authorList>
    </citation>
    <scope>NUCLEOTIDE SEQUENCE</scope>
    <source>
        <strain evidence="2">E313</strain>
    </source>
</reference>
<dbReference type="EMBL" id="JAFMPT010000022">
    <property type="protein sequence ID" value="MCC1485400.1"/>
    <property type="molecule type" value="Genomic_DNA"/>
</dbReference>
<proteinExistence type="predicted"/>
<feature type="domain" description="HTH luxR-type" evidence="1">
    <location>
        <begin position="61"/>
        <end position="109"/>
    </location>
</feature>
<dbReference type="RefSeq" id="WP_227477892.1">
    <property type="nucleotide sequence ID" value="NZ_JAFMPT010000022.1"/>
</dbReference>
<evidence type="ECO:0000259" key="1">
    <source>
        <dbReference type="Pfam" id="PF00196"/>
    </source>
</evidence>
<dbReference type="Gene3D" id="1.10.10.10">
    <property type="entry name" value="Winged helix-like DNA-binding domain superfamily/Winged helix DNA-binding domain"/>
    <property type="match status" value="1"/>
</dbReference>
<dbReference type="Pfam" id="PF00196">
    <property type="entry name" value="GerE"/>
    <property type="match status" value="1"/>
</dbReference>